<dbReference type="SUPFAM" id="SSF50494">
    <property type="entry name" value="Trypsin-like serine proteases"/>
    <property type="match status" value="1"/>
</dbReference>
<dbReference type="InterPro" id="IPR043504">
    <property type="entry name" value="Peptidase_S1_PA_chymotrypsin"/>
</dbReference>
<organism evidence="2 3">
    <name type="scientific">Penaeus vannamei</name>
    <name type="common">Whiteleg shrimp</name>
    <name type="synonym">Litopenaeus vannamei</name>
    <dbReference type="NCBI Taxonomy" id="6689"/>
    <lineage>
        <taxon>Eukaryota</taxon>
        <taxon>Metazoa</taxon>
        <taxon>Ecdysozoa</taxon>
        <taxon>Arthropoda</taxon>
        <taxon>Crustacea</taxon>
        <taxon>Multicrustacea</taxon>
        <taxon>Malacostraca</taxon>
        <taxon>Eumalacostraca</taxon>
        <taxon>Eucarida</taxon>
        <taxon>Decapoda</taxon>
        <taxon>Dendrobranchiata</taxon>
        <taxon>Penaeoidea</taxon>
        <taxon>Penaeidae</taxon>
        <taxon>Penaeus</taxon>
    </lineage>
</organism>
<comment type="caution">
    <text evidence="2">The sequence shown here is derived from an EMBL/GenBank/DDBJ whole genome shotgun (WGS) entry which is preliminary data.</text>
</comment>
<evidence type="ECO:0000259" key="1">
    <source>
        <dbReference type="PROSITE" id="PS50240"/>
    </source>
</evidence>
<proteinExistence type="predicted"/>
<reference evidence="2 3" key="2">
    <citation type="submission" date="2019-01" db="EMBL/GenBank/DDBJ databases">
        <title>The decoding of complex shrimp genome reveals the adaptation for benthos swimmer, frequently molting mechanism and breeding impact on genome.</title>
        <authorList>
            <person name="Sun Y."/>
            <person name="Gao Y."/>
            <person name="Yu Y."/>
        </authorList>
    </citation>
    <scope>NUCLEOTIDE SEQUENCE [LARGE SCALE GENOMIC DNA]</scope>
    <source>
        <tissue evidence="2">Muscle</tissue>
    </source>
</reference>
<dbReference type="InterPro" id="IPR001254">
    <property type="entry name" value="Trypsin_dom"/>
</dbReference>
<dbReference type="PANTHER" id="PTHR24260">
    <property type="match status" value="1"/>
</dbReference>
<gene>
    <name evidence="2" type="ORF">C7M84_008928</name>
</gene>
<dbReference type="Pfam" id="PF00089">
    <property type="entry name" value="Trypsin"/>
    <property type="match status" value="1"/>
</dbReference>
<protein>
    <submittedName>
        <fullName evidence="2">Chymotrypsin-like protein</fullName>
    </submittedName>
</protein>
<dbReference type="AlphaFoldDB" id="A0A3R7QA98"/>
<dbReference type="InterPro" id="IPR051333">
    <property type="entry name" value="CLIP_Serine_Protease"/>
</dbReference>
<evidence type="ECO:0000313" key="2">
    <source>
        <dbReference type="EMBL" id="ROT72673.1"/>
    </source>
</evidence>
<name>A0A3R7QA98_PENVA</name>
<feature type="domain" description="Peptidase S1" evidence="1">
    <location>
        <begin position="1"/>
        <end position="206"/>
    </location>
</feature>
<dbReference type="EMBL" id="QCYY01002123">
    <property type="protein sequence ID" value="ROT72673.1"/>
    <property type="molecule type" value="Genomic_DNA"/>
</dbReference>
<dbReference type="CDD" id="cd00190">
    <property type="entry name" value="Tryp_SPc"/>
    <property type="match status" value="1"/>
</dbReference>
<dbReference type="Gene3D" id="2.40.10.10">
    <property type="entry name" value="Trypsin-like serine proteases"/>
    <property type="match status" value="1"/>
</dbReference>
<sequence length="211" mass="22906">MILTAAHCPFRLNSAQNALNPPSRISVTVGAHYHAQPGTTGGYNVEVDVNNIHLHPQYRLPYDIALLKLVSPLTFSETVKPVCLAPRAWIDDDMAGKEVTLSGWGKTETGSLSSSLREYDTVGYSLPDCISFYGSWMRPTQMCTDGAQRKHTCSGDSGGPVMRIENGKVFQVGVISFGASADCKDQSPDGQVRVAAFIDWFESITGLTFSI</sequence>
<reference evidence="2 3" key="1">
    <citation type="submission" date="2018-04" db="EMBL/GenBank/DDBJ databases">
        <authorList>
            <person name="Zhang X."/>
            <person name="Yuan J."/>
            <person name="Li F."/>
            <person name="Xiang J."/>
        </authorList>
    </citation>
    <scope>NUCLEOTIDE SEQUENCE [LARGE SCALE GENOMIC DNA]</scope>
    <source>
        <tissue evidence="2">Muscle</tissue>
    </source>
</reference>
<dbReference type="SMART" id="SM00020">
    <property type="entry name" value="Tryp_SPc"/>
    <property type="match status" value="1"/>
</dbReference>
<dbReference type="InterPro" id="IPR001314">
    <property type="entry name" value="Peptidase_S1A"/>
</dbReference>
<dbReference type="Proteomes" id="UP000283509">
    <property type="component" value="Unassembled WGS sequence"/>
</dbReference>
<keyword evidence="3" id="KW-1185">Reference proteome</keyword>
<dbReference type="GO" id="GO:0006508">
    <property type="term" value="P:proteolysis"/>
    <property type="evidence" value="ECO:0007669"/>
    <property type="project" value="InterPro"/>
</dbReference>
<dbReference type="InterPro" id="IPR009003">
    <property type="entry name" value="Peptidase_S1_PA"/>
</dbReference>
<accession>A0A3R7QA98</accession>
<evidence type="ECO:0000313" key="3">
    <source>
        <dbReference type="Proteomes" id="UP000283509"/>
    </source>
</evidence>
<dbReference type="STRING" id="6689.A0A3R7QA98"/>
<dbReference type="GO" id="GO:0004252">
    <property type="term" value="F:serine-type endopeptidase activity"/>
    <property type="evidence" value="ECO:0007669"/>
    <property type="project" value="InterPro"/>
</dbReference>
<dbReference type="PROSITE" id="PS50240">
    <property type="entry name" value="TRYPSIN_DOM"/>
    <property type="match status" value="1"/>
</dbReference>
<dbReference type="PROSITE" id="PS00134">
    <property type="entry name" value="TRYPSIN_HIS"/>
    <property type="match status" value="1"/>
</dbReference>
<dbReference type="OrthoDB" id="5597713at2759"/>
<dbReference type="InterPro" id="IPR018114">
    <property type="entry name" value="TRYPSIN_HIS"/>
</dbReference>
<dbReference type="PANTHER" id="PTHR24260:SF132">
    <property type="entry name" value="PEPTIDASE S1 DOMAIN-CONTAINING PROTEIN"/>
    <property type="match status" value="1"/>
</dbReference>
<dbReference type="PRINTS" id="PR00722">
    <property type="entry name" value="CHYMOTRYPSIN"/>
</dbReference>